<sequence length="198" mass="23213">MGSEKMLQQLDTTDYWEEKAEKVLSNFKYNNPDEIDIEDICWKYGIKIKPLDITFAEPYLDSEDIYFLKSFALPSEVDRRGTIFLKPGLNAIERKLLLAEEFCHIYAHHSSQLSLDIHSINKLENQAKRMSAYILMPNKFIQNVYNAAIEQPVLISNIADYFVVTEEFAHYRLELIFNRKVDSIFAIRGKVGFMEWLE</sequence>
<name>A0A544TWK3_9BACI</name>
<proteinExistence type="predicted"/>
<dbReference type="EMBL" id="VDGI01000001">
    <property type="protein sequence ID" value="TQR21832.1"/>
    <property type="molecule type" value="Genomic_DNA"/>
</dbReference>
<organism evidence="2 3">
    <name type="scientific">Psychrobacillus vulpis</name>
    <dbReference type="NCBI Taxonomy" id="2325572"/>
    <lineage>
        <taxon>Bacteria</taxon>
        <taxon>Bacillati</taxon>
        <taxon>Bacillota</taxon>
        <taxon>Bacilli</taxon>
        <taxon>Bacillales</taxon>
        <taxon>Bacillaceae</taxon>
        <taxon>Psychrobacillus</taxon>
    </lineage>
</organism>
<comment type="caution">
    <text evidence="2">The sequence shown here is derived from an EMBL/GenBank/DDBJ whole genome shotgun (WGS) entry which is preliminary data.</text>
</comment>
<evidence type="ECO:0000313" key="2">
    <source>
        <dbReference type="EMBL" id="TQR21832.1"/>
    </source>
</evidence>
<dbReference type="Pfam" id="PF06114">
    <property type="entry name" value="Peptidase_M78"/>
    <property type="match status" value="1"/>
</dbReference>
<evidence type="ECO:0000259" key="1">
    <source>
        <dbReference type="Pfam" id="PF06114"/>
    </source>
</evidence>
<evidence type="ECO:0000313" key="3">
    <source>
        <dbReference type="Proteomes" id="UP000316626"/>
    </source>
</evidence>
<accession>A0A544TWK3</accession>
<reference evidence="2 3" key="1">
    <citation type="submission" date="2019-06" db="EMBL/GenBank/DDBJ databases">
        <title>Psychrobacillus vulpis sp. nov., a new species isolated from feces of a red fox that inhabits in The Tablas de Daimiel Natural Park, Albacete, Spain.</title>
        <authorList>
            <person name="Rodriguez M."/>
            <person name="Reina J.C."/>
            <person name="Bejar V."/>
            <person name="Llamas I."/>
        </authorList>
    </citation>
    <scope>NUCLEOTIDE SEQUENCE [LARGE SCALE GENOMIC DNA]</scope>
    <source>
        <strain evidence="2 3">Z8</strain>
    </source>
</reference>
<dbReference type="OrthoDB" id="1707128at2"/>
<feature type="domain" description="IrrE N-terminal-like" evidence="1">
    <location>
        <begin position="76"/>
        <end position="174"/>
    </location>
</feature>
<protein>
    <submittedName>
        <fullName evidence="2">ImmA/IrrE family metallo-endopeptidase</fullName>
    </submittedName>
</protein>
<dbReference type="InterPro" id="IPR010359">
    <property type="entry name" value="IrrE_HExxH"/>
</dbReference>
<gene>
    <name evidence="2" type="ORF">FG384_02500</name>
</gene>
<dbReference type="Proteomes" id="UP000316626">
    <property type="component" value="Unassembled WGS sequence"/>
</dbReference>
<keyword evidence="3" id="KW-1185">Reference proteome</keyword>
<dbReference type="AlphaFoldDB" id="A0A544TWK3"/>